<dbReference type="GeneTree" id="ENSGT00950000183200"/>
<protein>
    <submittedName>
        <fullName evidence="15">Piwi like RNA-mediated silencing 3</fullName>
    </submittedName>
</protein>
<dbReference type="CDD" id="cd02845">
    <property type="entry name" value="PAZ_piwi_like"/>
    <property type="match status" value="1"/>
</dbReference>
<accession>A0A8C6EKY9</accession>
<evidence type="ECO:0000313" key="16">
    <source>
        <dbReference type="Proteomes" id="UP000694394"/>
    </source>
</evidence>
<dbReference type="SMART" id="SM00950">
    <property type="entry name" value="Piwi"/>
    <property type="match status" value="1"/>
</dbReference>
<gene>
    <name evidence="15" type="primary">PIWIL3</name>
</gene>
<dbReference type="Proteomes" id="UP000694394">
    <property type="component" value="Unassembled WGS sequence"/>
</dbReference>
<dbReference type="Pfam" id="PF23278">
    <property type="entry name" value="Piwi_N"/>
    <property type="match status" value="1"/>
</dbReference>
<dbReference type="FunFam" id="2.170.260.10:FF:000003">
    <property type="entry name" value="Piwi-like RNA-mediated gene silencing 2"/>
    <property type="match status" value="1"/>
</dbReference>
<dbReference type="Pfam" id="PF02171">
    <property type="entry name" value="Piwi"/>
    <property type="match status" value="1"/>
</dbReference>
<dbReference type="Ensembl" id="ENSMICT00000071002.1">
    <property type="protein sequence ID" value="ENSMICP00000049444.1"/>
    <property type="gene ID" value="ENSMICG00000029782.2"/>
</dbReference>
<keyword evidence="16" id="KW-1185">Reference proteome</keyword>
<dbReference type="SMART" id="SM00949">
    <property type="entry name" value="PAZ"/>
    <property type="match status" value="1"/>
</dbReference>
<feature type="domain" description="PAZ" evidence="13">
    <location>
        <begin position="263"/>
        <end position="376"/>
    </location>
</feature>
<sequence length="850" mass="96981">MTGRARTRARGRARARETRRQVAPGAAAASPVIFVVPFMQKMHPCAERVCVGGGGVLLKELQETAPKKQRTVFQDLVVNTRQGMEHVRCSKTGSEGTKVRLLANHFRVTSRAQRTAYQYNVNYQPGIEGRNLRTALLKHDKIGEYYIFDGNSLLLPHELREPITKFFNTVGNETVMVTITFSKELAPTSPDCLRFYNILFRRYSMKLEQIGRNFYNKREAQLYPLHTIPKLDIFPGYVTSILQYENSITLCADVSHKLMRQQTAYDLIQHTSGETQERIKKKVADELVGSIVVTTYNNKTYRVDGINWEQTPRDTFEKSDGKRITYIDYYKKQQYNTIITDFDQPLLISQGKWKKGQKDTTREPIMLVPQLCMLTGLTDAARKNSRTMQALAALTRLKPGKRHHELEKFINTIQKDESVQKHLRRWDLNFDSNFLSFSGRTLTAVTKEDIVRQFQNCHDWKRPTAGVPLLTTMSLTHWLMLYSRENRRAASALQDKLQIILPQKGIKMQPAKMVQVNDAGSYLTMLRRETRERPQMGISCLLAFQVVCVLSNDKKDRYDDIKKYLCTECPTPSQCVVAKTLNRHKIVSTISDKLAQQMICKMGGALWKVDTGVKKTMFVGIDCFHDTVNRQKSIAGFVASTNDELTKWYSRCVIQEAGEEIVNGLTECVAAALKVWCKNEPSRPHSVIVYRDGVGDGQLSALLAQEIPQMLAGLNDNSCPDSLLTFIVVKKRINTRFFAVSQDSLDNPESGTVIDVELTRKEWYDFFIVSQSAPEGTVTPTHYNVIYDKVCLSPDTVQRLTYSLCRMYYNCEGFIRVPAPCHYAHKLAYLVGQSIHEQPSGLLSTFLYYL</sequence>
<keyword evidence="8" id="KW-0943">RNA-mediated gene silencing</keyword>
<evidence type="ECO:0000256" key="10">
    <source>
        <dbReference type="ARBA" id="ARBA00038291"/>
    </source>
</evidence>
<dbReference type="GO" id="GO:0030154">
    <property type="term" value="P:cell differentiation"/>
    <property type="evidence" value="ECO:0007669"/>
    <property type="project" value="UniProtKB-KW"/>
</dbReference>
<dbReference type="GO" id="GO:0005737">
    <property type="term" value="C:cytoplasm"/>
    <property type="evidence" value="ECO:0007669"/>
    <property type="project" value="UniProtKB-SubCell"/>
</dbReference>
<evidence type="ECO:0000256" key="2">
    <source>
        <dbReference type="ARBA" id="ARBA00022473"/>
    </source>
</evidence>
<dbReference type="InterPro" id="IPR003165">
    <property type="entry name" value="Piwi"/>
</dbReference>
<evidence type="ECO:0000256" key="11">
    <source>
        <dbReference type="SAM" id="MobiDB-lite"/>
    </source>
</evidence>
<evidence type="ECO:0000256" key="6">
    <source>
        <dbReference type="ARBA" id="ARBA00022871"/>
    </source>
</evidence>
<keyword evidence="7" id="KW-0694">RNA-binding</keyword>
<keyword evidence="6" id="KW-0744">Spermatogenesis</keyword>
<keyword evidence="4" id="KW-0221">Differentiation</keyword>
<feature type="transmembrane region" description="Helical" evidence="12">
    <location>
        <begin position="21"/>
        <end position="39"/>
    </location>
</feature>
<evidence type="ECO:0000256" key="3">
    <source>
        <dbReference type="ARBA" id="ARBA00022490"/>
    </source>
</evidence>
<evidence type="ECO:0000313" key="15">
    <source>
        <dbReference type="Ensembl" id="ENSMICP00000049444.1"/>
    </source>
</evidence>
<organism evidence="15 16">
    <name type="scientific">Microcebus murinus</name>
    <name type="common">Gray mouse lemur</name>
    <name type="synonym">Lemur murinus</name>
    <dbReference type="NCBI Taxonomy" id="30608"/>
    <lineage>
        <taxon>Eukaryota</taxon>
        <taxon>Metazoa</taxon>
        <taxon>Chordata</taxon>
        <taxon>Craniata</taxon>
        <taxon>Vertebrata</taxon>
        <taxon>Euteleostomi</taxon>
        <taxon>Mammalia</taxon>
        <taxon>Eutheria</taxon>
        <taxon>Euarchontoglires</taxon>
        <taxon>Primates</taxon>
        <taxon>Strepsirrhini</taxon>
        <taxon>Lemuriformes</taxon>
        <taxon>Cheirogaleidae</taxon>
        <taxon>Microcebus</taxon>
    </lineage>
</organism>
<dbReference type="Gene3D" id="3.30.420.10">
    <property type="entry name" value="Ribonuclease H-like superfamily/Ribonuclease H"/>
    <property type="match status" value="1"/>
</dbReference>
<dbReference type="Gene3D" id="3.40.50.2300">
    <property type="match status" value="1"/>
</dbReference>
<evidence type="ECO:0000256" key="8">
    <source>
        <dbReference type="ARBA" id="ARBA00023158"/>
    </source>
</evidence>
<keyword evidence="9" id="KW-0469">Meiosis</keyword>
<dbReference type="InterPro" id="IPR003100">
    <property type="entry name" value="PAZ_dom"/>
</dbReference>
<dbReference type="GO" id="GO:0031047">
    <property type="term" value="P:regulatory ncRNA-mediated gene silencing"/>
    <property type="evidence" value="ECO:0007669"/>
    <property type="project" value="UniProtKB-KW"/>
</dbReference>
<reference evidence="15" key="1">
    <citation type="submission" date="2025-08" db="UniProtKB">
        <authorList>
            <consortium name="Ensembl"/>
        </authorList>
    </citation>
    <scope>IDENTIFICATION</scope>
</reference>
<feature type="domain" description="Piwi" evidence="14">
    <location>
        <begin position="545"/>
        <end position="836"/>
    </location>
</feature>
<comment type="similarity">
    <text evidence="10">Belongs to the argonaute family. Piwi subfamily.</text>
</comment>
<feature type="region of interest" description="Disordered" evidence="11">
    <location>
        <begin position="1"/>
        <end position="23"/>
    </location>
</feature>
<dbReference type="InterPro" id="IPR036397">
    <property type="entry name" value="RNaseH_sf"/>
</dbReference>
<keyword evidence="12" id="KW-0472">Membrane</keyword>
<name>A0A8C6EKY9_MICMU</name>
<evidence type="ECO:0000259" key="13">
    <source>
        <dbReference type="PROSITE" id="PS50821"/>
    </source>
</evidence>
<dbReference type="SUPFAM" id="SSF53098">
    <property type="entry name" value="Ribonuclease H-like"/>
    <property type="match status" value="1"/>
</dbReference>
<feature type="compositionally biased region" description="Basic residues" evidence="11">
    <location>
        <begin position="1"/>
        <end position="13"/>
    </location>
</feature>
<dbReference type="FunFam" id="3.30.420.10:FF:000014">
    <property type="entry name" value="Piwi-like RNA-mediated gene silencing 1"/>
    <property type="match status" value="1"/>
</dbReference>
<dbReference type="GO" id="GO:0003723">
    <property type="term" value="F:RNA binding"/>
    <property type="evidence" value="ECO:0007669"/>
    <property type="project" value="UniProtKB-KW"/>
</dbReference>
<keyword evidence="12" id="KW-1133">Transmembrane helix</keyword>
<evidence type="ECO:0000256" key="4">
    <source>
        <dbReference type="ARBA" id="ARBA00022782"/>
    </source>
</evidence>
<dbReference type="PROSITE" id="PS50821">
    <property type="entry name" value="PAZ"/>
    <property type="match status" value="1"/>
</dbReference>
<keyword evidence="5" id="KW-0810">Translation regulation</keyword>
<dbReference type="SUPFAM" id="SSF101690">
    <property type="entry name" value="PAZ domain"/>
    <property type="match status" value="1"/>
</dbReference>
<dbReference type="GO" id="GO:0007283">
    <property type="term" value="P:spermatogenesis"/>
    <property type="evidence" value="ECO:0007669"/>
    <property type="project" value="UniProtKB-KW"/>
</dbReference>
<dbReference type="Gene3D" id="2.170.260.10">
    <property type="entry name" value="paz domain"/>
    <property type="match status" value="1"/>
</dbReference>
<keyword evidence="2" id="KW-0217">Developmental protein</keyword>
<evidence type="ECO:0000256" key="7">
    <source>
        <dbReference type="ARBA" id="ARBA00022884"/>
    </source>
</evidence>
<dbReference type="InterPro" id="IPR012337">
    <property type="entry name" value="RNaseH-like_sf"/>
</dbReference>
<keyword evidence="12" id="KW-0812">Transmembrane</keyword>
<evidence type="ECO:0000259" key="14">
    <source>
        <dbReference type="PROSITE" id="PS50822"/>
    </source>
</evidence>
<evidence type="ECO:0000256" key="12">
    <source>
        <dbReference type="SAM" id="Phobius"/>
    </source>
</evidence>
<comment type="subcellular location">
    <subcellularLocation>
        <location evidence="1">Cytoplasm</location>
    </subcellularLocation>
</comment>
<dbReference type="GO" id="GO:0006417">
    <property type="term" value="P:regulation of translation"/>
    <property type="evidence" value="ECO:0007669"/>
    <property type="project" value="UniProtKB-KW"/>
</dbReference>
<dbReference type="PROSITE" id="PS50822">
    <property type="entry name" value="PIWI"/>
    <property type="match status" value="1"/>
</dbReference>
<dbReference type="PANTHER" id="PTHR22891">
    <property type="entry name" value="EUKARYOTIC TRANSLATION INITIATION FACTOR 2C"/>
    <property type="match status" value="1"/>
</dbReference>
<dbReference type="InterPro" id="IPR036085">
    <property type="entry name" value="PAZ_dom_sf"/>
</dbReference>
<dbReference type="CDD" id="cd04658">
    <property type="entry name" value="Piwi_piwi-like_Euk"/>
    <property type="match status" value="1"/>
</dbReference>
<dbReference type="AlphaFoldDB" id="A0A8C6EKY9"/>
<keyword evidence="3" id="KW-0963">Cytoplasm</keyword>
<evidence type="ECO:0000256" key="5">
    <source>
        <dbReference type="ARBA" id="ARBA00022845"/>
    </source>
</evidence>
<dbReference type="GO" id="GO:0051321">
    <property type="term" value="P:meiotic cell cycle"/>
    <property type="evidence" value="ECO:0007669"/>
    <property type="project" value="UniProtKB-KW"/>
</dbReference>
<evidence type="ECO:0000256" key="9">
    <source>
        <dbReference type="ARBA" id="ARBA00023254"/>
    </source>
</evidence>
<proteinExistence type="inferred from homology"/>
<dbReference type="Pfam" id="PF02170">
    <property type="entry name" value="PAZ"/>
    <property type="match status" value="1"/>
</dbReference>
<evidence type="ECO:0000256" key="1">
    <source>
        <dbReference type="ARBA" id="ARBA00004496"/>
    </source>
</evidence>
<reference evidence="15" key="2">
    <citation type="submission" date="2025-09" db="UniProtKB">
        <authorList>
            <consortium name="Ensembl"/>
        </authorList>
    </citation>
    <scope>IDENTIFICATION</scope>
</reference>